<protein>
    <submittedName>
        <fullName evidence="1">Uncharacterized protein</fullName>
    </submittedName>
</protein>
<evidence type="ECO:0000313" key="2">
    <source>
        <dbReference type="Proteomes" id="UP001291623"/>
    </source>
</evidence>
<proteinExistence type="predicted"/>
<comment type="caution">
    <text evidence="1">The sequence shown here is derived from an EMBL/GenBank/DDBJ whole genome shotgun (WGS) entry which is preliminary data.</text>
</comment>
<reference evidence="1" key="1">
    <citation type="submission" date="2023-12" db="EMBL/GenBank/DDBJ databases">
        <title>Genome assembly of Anisodus tanguticus.</title>
        <authorList>
            <person name="Wang Y.-J."/>
        </authorList>
    </citation>
    <scope>NUCLEOTIDE SEQUENCE</scope>
    <source>
        <strain evidence="1">KB-2021</strain>
        <tissue evidence="1">Leaf</tissue>
    </source>
</reference>
<name>A0AAE1R9G1_9SOLA</name>
<dbReference type="EMBL" id="JAVYJV010000018">
    <property type="protein sequence ID" value="KAK4346232.1"/>
    <property type="molecule type" value="Genomic_DNA"/>
</dbReference>
<evidence type="ECO:0000313" key="1">
    <source>
        <dbReference type="EMBL" id="KAK4346232.1"/>
    </source>
</evidence>
<organism evidence="1 2">
    <name type="scientific">Anisodus tanguticus</name>
    <dbReference type="NCBI Taxonomy" id="243964"/>
    <lineage>
        <taxon>Eukaryota</taxon>
        <taxon>Viridiplantae</taxon>
        <taxon>Streptophyta</taxon>
        <taxon>Embryophyta</taxon>
        <taxon>Tracheophyta</taxon>
        <taxon>Spermatophyta</taxon>
        <taxon>Magnoliopsida</taxon>
        <taxon>eudicotyledons</taxon>
        <taxon>Gunneridae</taxon>
        <taxon>Pentapetalae</taxon>
        <taxon>asterids</taxon>
        <taxon>lamiids</taxon>
        <taxon>Solanales</taxon>
        <taxon>Solanaceae</taxon>
        <taxon>Solanoideae</taxon>
        <taxon>Hyoscyameae</taxon>
        <taxon>Anisodus</taxon>
    </lineage>
</organism>
<accession>A0AAE1R9G1</accession>
<gene>
    <name evidence="1" type="ORF">RND71_032571</name>
</gene>
<keyword evidence="2" id="KW-1185">Reference proteome</keyword>
<sequence>MSDDPGLRDRLLEKNAISDNYFQDDQQSDSMVVERWPCCHGTAWVYSDENGNQFFEKQLSEDDIAGDHLDIPRRLAHYIQSLKGWKFAFGGRCVHPSLMN</sequence>
<dbReference type="Proteomes" id="UP001291623">
    <property type="component" value="Unassembled WGS sequence"/>
</dbReference>
<dbReference type="AlphaFoldDB" id="A0AAE1R9G1"/>